<evidence type="ECO:0000256" key="6">
    <source>
        <dbReference type="ARBA" id="ARBA00023136"/>
    </source>
</evidence>
<evidence type="ECO:0000313" key="10">
    <source>
        <dbReference type="Proteomes" id="UP000256690"/>
    </source>
</evidence>
<evidence type="ECO:0000256" key="1">
    <source>
        <dbReference type="ARBA" id="ARBA00004127"/>
    </source>
</evidence>
<name>A0A3D8SK14_9EURO</name>
<keyword evidence="4 8" id="KW-0812">Transmembrane</keyword>
<dbReference type="Gene3D" id="1.20.1250.20">
    <property type="entry name" value="MFS general substrate transporter like domains"/>
    <property type="match status" value="2"/>
</dbReference>
<evidence type="ECO:0000256" key="3">
    <source>
        <dbReference type="ARBA" id="ARBA00022448"/>
    </source>
</evidence>
<keyword evidence="6 8" id="KW-0472">Membrane</keyword>
<feature type="transmembrane region" description="Helical" evidence="8">
    <location>
        <begin position="147"/>
        <end position="169"/>
    </location>
</feature>
<dbReference type="GO" id="GO:0022857">
    <property type="term" value="F:transmembrane transporter activity"/>
    <property type="evidence" value="ECO:0007669"/>
    <property type="project" value="InterPro"/>
</dbReference>
<evidence type="ECO:0000256" key="5">
    <source>
        <dbReference type="ARBA" id="ARBA00022989"/>
    </source>
</evidence>
<sequence length="417" mass="44657">MPRPVGKRKPGMTAGIADDSNPPEKYQEASPGQWLASAHQNAKDVPNWNHPRSNIWKTLAAFWSFFVMGANDAASGVPLVPYLQSHYTLSYLAVSVIFLSPLIGFTIASLLDTKIYLALGRRGVAIISPSCHLLAYIANSFHPPYPVLVLTLALAGLGNGLADSAWNAWASGMEHASQVLGCLHAAFGLGAVVAPLVLTGFGARGMPWYYFYDVMIACAAVELVSSVAAFWDSTAAPGEYRYALAESLLKTNGDGNGSRPSGLRETLFQRASARIAWTGSAFLFLYVGIELGVSGWIVSFMGDVRDAGTTVSGLAAAWFWLALSSGRIVLGFVTPLVGEKLAVAVYILLEAVFGLVIHFVADIRVAAVATAMQGFFLGPLFPAIVLATARLLPEEMHVTAIGWRRGSAVWARRCFRS</sequence>
<keyword evidence="5 8" id="KW-1133">Transmembrane helix</keyword>
<feature type="transmembrane region" description="Helical" evidence="8">
    <location>
        <begin position="60"/>
        <end position="83"/>
    </location>
</feature>
<feature type="transmembrane region" description="Helical" evidence="8">
    <location>
        <begin position="181"/>
        <end position="203"/>
    </location>
</feature>
<feature type="region of interest" description="Disordered" evidence="7">
    <location>
        <begin position="1"/>
        <end position="32"/>
    </location>
</feature>
<feature type="transmembrane region" description="Helical" evidence="8">
    <location>
        <begin position="89"/>
        <end position="111"/>
    </location>
</feature>
<dbReference type="FunFam" id="1.20.1250.20:FF:000308">
    <property type="entry name" value="MFS efflux transporter"/>
    <property type="match status" value="1"/>
</dbReference>
<feature type="transmembrane region" description="Helical" evidence="8">
    <location>
        <begin position="209"/>
        <end position="231"/>
    </location>
</feature>
<evidence type="ECO:0000256" key="7">
    <source>
        <dbReference type="SAM" id="MobiDB-lite"/>
    </source>
</evidence>
<feature type="transmembrane region" description="Helical" evidence="8">
    <location>
        <begin position="123"/>
        <end position="141"/>
    </location>
</feature>
<dbReference type="SUPFAM" id="SSF103473">
    <property type="entry name" value="MFS general substrate transporter"/>
    <property type="match status" value="1"/>
</dbReference>
<evidence type="ECO:0008006" key="11">
    <source>
        <dbReference type="Google" id="ProtNLM"/>
    </source>
</evidence>
<dbReference type="OrthoDB" id="413079at2759"/>
<feature type="transmembrane region" description="Helical" evidence="8">
    <location>
        <begin position="367"/>
        <end position="387"/>
    </location>
</feature>
<reference evidence="9 10" key="1">
    <citation type="journal article" date="2018" name="IMA Fungus">
        <title>IMA Genome-F 9: Draft genome sequence of Annulohypoxylon stygium, Aspergillus mulundensis, Berkeleyomyces basicola (syn. Thielaviopsis basicola), Ceratocystis smalleyi, two Cercospora beticola strains, Coleophoma cylindrospora, Fusarium fracticaudum, Phialophora cf. hyalina, and Morchella septimelata.</title>
        <authorList>
            <person name="Wingfield B.D."/>
            <person name="Bills G.F."/>
            <person name="Dong Y."/>
            <person name="Huang W."/>
            <person name="Nel W.J."/>
            <person name="Swalarsk-Parry B.S."/>
            <person name="Vaghefi N."/>
            <person name="Wilken P.M."/>
            <person name="An Z."/>
            <person name="de Beer Z.W."/>
            <person name="De Vos L."/>
            <person name="Chen L."/>
            <person name="Duong T.A."/>
            <person name="Gao Y."/>
            <person name="Hammerbacher A."/>
            <person name="Kikkert J.R."/>
            <person name="Li Y."/>
            <person name="Li H."/>
            <person name="Li K."/>
            <person name="Li Q."/>
            <person name="Liu X."/>
            <person name="Ma X."/>
            <person name="Naidoo K."/>
            <person name="Pethybridge S.J."/>
            <person name="Sun J."/>
            <person name="Steenkamp E.T."/>
            <person name="van der Nest M.A."/>
            <person name="van Wyk S."/>
            <person name="Wingfield M.J."/>
            <person name="Xiong C."/>
            <person name="Yue Q."/>
            <person name="Zhang X."/>
        </authorList>
    </citation>
    <scope>NUCLEOTIDE SEQUENCE [LARGE SCALE GENOMIC DNA]</scope>
    <source>
        <strain evidence="9 10">DSM 5745</strain>
    </source>
</reference>
<dbReference type="EMBL" id="PVWQ01000003">
    <property type="protein sequence ID" value="RDW86602.1"/>
    <property type="molecule type" value="Genomic_DNA"/>
</dbReference>
<feature type="compositionally biased region" description="Basic residues" evidence="7">
    <location>
        <begin position="1"/>
        <end position="10"/>
    </location>
</feature>
<comment type="caution">
    <text evidence="9">The sequence shown here is derived from an EMBL/GenBank/DDBJ whole genome shotgun (WGS) entry which is preliminary data.</text>
</comment>
<dbReference type="RefSeq" id="XP_026606126.1">
    <property type="nucleotide sequence ID" value="XM_026745260.1"/>
</dbReference>
<proteinExistence type="inferred from homology"/>
<feature type="transmembrane region" description="Helical" evidence="8">
    <location>
        <begin position="343"/>
        <end position="361"/>
    </location>
</feature>
<keyword evidence="3" id="KW-0813">Transport</keyword>
<dbReference type="Pfam" id="PF07690">
    <property type="entry name" value="MFS_1"/>
    <property type="match status" value="1"/>
</dbReference>
<protein>
    <recommendedName>
        <fullName evidence="11">Major facilitator superfamily (MFS) profile domain-containing protein</fullName>
    </recommendedName>
</protein>
<comment type="similarity">
    <text evidence="2">Belongs to the major facilitator superfamily.</text>
</comment>
<dbReference type="InterPro" id="IPR036259">
    <property type="entry name" value="MFS_trans_sf"/>
</dbReference>
<evidence type="ECO:0000256" key="2">
    <source>
        <dbReference type="ARBA" id="ARBA00008335"/>
    </source>
</evidence>
<dbReference type="PANTHER" id="PTHR23514">
    <property type="entry name" value="BYPASS OF STOP CODON PROTEIN 6"/>
    <property type="match status" value="1"/>
</dbReference>
<dbReference type="AlphaFoldDB" id="A0A3D8SK14"/>
<dbReference type="PANTHER" id="PTHR23514:SF3">
    <property type="entry name" value="BYPASS OF STOP CODON PROTEIN 6"/>
    <property type="match status" value="1"/>
</dbReference>
<dbReference type="GO" id="GO:0012505">
    <property type="term" value="C:endomembrane system"/>
    <property type="evidence" value="ECO:0007669"/>
    <property type="project" value="UniProtKB-SubCell"/>
</dbReference>
<evidence type="ECO:0000313" key="9">
    <source>
        <dbReference type="EMBL" id="RDW86602.1"/>
    </source>
</evidence>
<comment type="subcellular location">
    <subcellularLocation>
        <location evidence="1">Endomembrane system</location>
        <topology evidence="1">Multi-pass membrane protein</topology>
    </subcellularLocation>
</comment>
<dbReference type="Proteomes" id="UP000256690">
    <property type="component" value="Unassembled WGS sequence"/>
</dbReference>
<dbReference type="InterPro" id="IPR051788">
    <property type="entry name" value="MFS_Transporter"/>
</dbReference>
<evidence type="ECO:0000256" key="4">
    <source>
        <dbReference type="ARBA" id="ARBA00022692"/>
    </source>
</evidence>
<evidence type="ECO:0000256" key="8">
    <source>
        <dbReference type="SAM" id="Phobius"/>
    </source>
</evidence>
<organism evidence="9 10">
    <name type="scientific">Aspergillus mulundensis</name>
    <dbReference type="NCBI Taxonomy" id="1810919"/>
    <lineage>
        <taxon>Eukaryota</taxon>
        <taxon>Fungi</taxon>
        <taxon>Dikarya</taxon>
        <taxon>Ascomycota</taxon>
        <taxon>Pezizomycotina</taxon>
        <taxon>Eurotiomycetes</taxon>
        <taxon>Eurotiomycetidae</taxon>
        <taxon>Eurotiales</taxon>
        <taxon>Aspergillaceae</taxon>
        <taxon>Aspergillus</taxon>
        <taxon>Aspergillus subgen. Nidulantes</taxon>
    </lineage>
</organism>
<feature type="transmembrane region" description="Helical" evidence="8">
    <location>
        <begin position="317"/>
        <end position="336"/>
    </location>
</feature>
<accession>A0A3D8SK14</accession>
<gene>
    <name evidence="9" type="ORF">DSM5745_03244</name>
</gene>
<dbReference type="InterPro" id="IPR011701">
    <property type="entry name" value="MFS"/>
</dbReference>
<feature type="transmembrane region" description="Helical" evidence="8">
    <location>
        <begin position="275"/>
        <end position="297"/>
    </location>
</feature>
<dbReference type="GeneID" id="38113614"/>
<keyword evidence="10" id="KW-1185">Reference proteome</keyword>
<dbReference type="GO" id="GO:0016020">
    <property type="term" value="C:membrane"/>
    <property type="evidence" value="ECO:0007669"/>
    <property type="project" value="TreeGrafter"/>
</dbReference>